<accession>A0A223NVA3</accession>
<dbReference type="InterPro" id="IPR006204">
    <property type="entry name" value="GHMP_kinase_N_dom"/>
</dbReference>
<feature type="domain" description="GHMP kinase C-terminal" evidence="11">
    <location>
        <begin position="199"/>
        <end position="250"/>
    </location>
</feature>
<comment type="similarity">
    <text evidence="1 9">Belongs to the GHMP kinase family. IspE subfamily.</text>
</comment>
<sequence length="267" mass="29834">MIIFPNAKINIGLNVLSRRDDGYHNLETTFYPVNIKDALEIVVADELSFESSGLEIPGRVEDNLCVKGYHLLKKDFDLPPVKIHLHKHIPIGAGLGGGSADAAFFIRLINQSFELGMEEERMIGYARKLGADCAFFIKNKPVFAFEIGDEFEQVRLDLSKYQIVLVMPPVHVSTAEAYRGVKPAPVKESLMDLIYEPITEWRKYIKNDFEASVFKDHPEIRGVKAALYEAGALYASMSGSGASVFGIFDKTPDLSGLEEDNEVFRDL</sequence>
<dbReference type="GO" id="GO:0019288">
    <property type="term" value="P:isopentenyl diphosphate biosynthetic process, methylerythritol 4-phosphate pathway"/>
    <property type="evidence" value="ECO:0007669"/>
    <property type="project" value="UniProtKB-UniRule"/>
</dbReference>
<dbReference type="RefSeq" id="WP_094570180.1">
    <property type="nucleotide sequence ID" value="NZ_CP022743.1"/>
</dbReference>
<proteinExistence type="inferred from homology"/>
<dbReference type="UniPathway" id="UPA00056">
    <property type="reaction ID" value="UER00094"/>
</dbReference>
<name>A0A223NVA3_9SPHI</name>
<evidence type="ECO:0000256" key="9">
    <source>
        <dbReference type="HAMAP-Rule" id="MF_00061"/>
    </source>
</evidence>
<dbReference type="InterPro" id="IPR013750">
    <property type="entry name" value="GHMP_kinase_C_dom"/>
</dbReference>
<evidence type="ECO:0000256" key="5">
    <source>
        <dbReference type="ARBA" id="ARBA00022741"/>
    </source>
</evidence>
<dbReference type="GO" id="GO:0016114">
    <property type="term" value="P:terpenoid biosynthetic process"/>
    <property type="evidence" value="ECO:0007669"/>
    <property type="project" value="UniProtKB-UniRule"/>
</dbReference>
<feature type="active site" evidence="9">
    <location>
        <position position="8"/>
    </location>
</feature>
<dbReference type="HAMAP" id="MF_00061">
    <property type="entry name" value="IspE"/>
    <property type="match status" value="1"/>
</dbReference>
<keyword evidence="13" id="KW-1185">Reference proteome</keyword>
<dbReference type="Proteomes" id="UP000215002">
    <property type="component" value="Chromosome"/>
</dbReference>
<keyword evidence="9" id="KW-0414">Isoprene biosynthesis</keyword>
<evidence type="ECO:0000259" key="10">
    <source>
        <dbReference type="Pfam" id="PF00288"/>
    </source>
</evidence>
<dbReference type="SUPFAM" id="SSF55060">
    <property type="entry name" value="GHMP Kinase, C-terminal domain"/>
    <property type="match status" value="1"/>
</dbReference>
<dbReference type="GO" id="GO:0005524">
    <property type="term" value="F:ATP binding"/>
    <property type="evidence" value="ECO:0007669"/>
    <property type="project" value="UniProtKB-UniRule"/>
</dbReference>
<evidence type="ECO:0000259" key="11">
    <source>
        <dbReference type="Pfam" id="PF08544"/>
    </source>
</evidence>
<evidence type="ECO:0000256" key="7">
    <source>
        <dbReference type="ARBA" id="ARBA00022840"/>
    </source>
</evidence>
<dbReference type="SUPFAM" id="SSF54211">
    <property type="entry name" value="Ribosomal protein S5 domain 2-like"/>
    <property type="match status" value="1"/>
</dbReference>
<evidence type="ECO:0000313" key="12">
    <source>
        <dbReference type="EMBL" id="ASU33766.1"/>
    </source>
</evidence>
<comment type="catalytic activity">
    <reaction evidence="9">
        <text>4-CDP-2-C-methyl-D-erythritol + ATP = 4-CDP-2-C-methyl-D-erythritol 2-phosphate + ADP + H(+)</text>
        <dbReference type="Rhea" id="RHEA:18437"/>
        <dbReference type="ChEBI" id="CHEBI:15378"/>
        <dbReference type="ChEBI" id="CHEBI:30616"/>
        <dbReference type="ChEBI" id="CHEBI:57823"/>
        <dbReference type="ChEBI" id="CHEBI:57919"/>
        <dbReference type="ChEBI" id="CHEBI:456216"/>
        <dbReference type="EC" id="2.7.1.148"/>
    </reaction>
</comment>
<feature type="domain" description="GHMP kinase N-terminal" evidence="10">
    <location>
        <begin position="63"/>
        <end position="137"/>
    </location>
</feature>
<keyword evidence="6 9" id="KW-0418">Kinase</keyword>
<evidence type="ECO:0000313" key="13">
    <source>
        <dbReference type="Proteomes" id="UP000215002"/>
    </source>
</evidence>
<comment type="pathway">
    <text evidence="9">Isoprenoid biosynthesis; isopentenyl diphosphate biosynthesis via DXP pathway; isopentenyl diphosphate from 1-deoxy-D-xylulose 5-phosphate: step 3/6.</text>
</comment>
<evidence type="ECO:0000256" key="2">
    <source>
        <dbReference type="ARBA" id="ARBA00012052"/>
    </source>
</evidence>
<evidence type="ECO:0000256" key="1">
    <source>
        <dbReference type="ARBA" id="ARBA00009684"/>
    </source>
</evidence>
<keyword evidence="5 9" id="KW-0547">Nucleotide-binding</keyword>
<keyword evidence="7 9" id="KW-0067">ATP-binding</keyword>
<dbReference type="PIRSF" id="PIRSF010376">
    <property type="entry name" value="IspE"/>
    <property type="match status" value="1"/>
</dbReference>
<dbReference type="NCBIfam" id="TIGR00154">
    <property type="entry name" value="ispE"/>
    <property type="match status" value="1"/>
</dbReference>
<dbReference type="InterPro" id="IPR036554">
    <property type="entry name" value="GHMP_kinase_C_sf"/>
</dbReference>
<dbReference type="InterPro" id="IPR004424">
    <property type="entry name" value="IspE"/>
</dbReference>
<dbReference type="KEGG" id="muc:MuYL_1870"/>
<dbReference type="InterPro" id="IPR014721">
    <property type="entry name" value="Ribsml_uS5_D2-typ_fold_subgr"/>
</dbReference>
<dbReference type="OrthoDB" id="9809438at2"/>
<dbReference type="GO" id="GO:0050515">
    <property type="term" value="F:4-(cytidine 5'-diphospho)-2-C-methyl-D-erythritol kinase activity"/>
    <property type="evidence" value="ECO:0007669"/>
    <property type="project" value="UniProtKB-UniRule"/>
</dbReference>
<evidence type="ECO:0000256" key="4">
    <source>
        <dbReference type="ARBA" id="ARBA00022679"/>
    </source>
</evidence>
<dbReference type="InterPro" id="IPR020568">
    <property type="entry name" value="Ribosomal_Su5_D2-typ_SF"/>
</dbReference>
<evidence type="ECO:0000256" key="6">
    <source>
        <dbReference type="ARBA" id="ARBA00022777"/>
    </source>
</evidence>
<dbReference type="PANTHER" id="PTHR43527">
    <property type="entry name" value="4-DIPHOSPHOCYTIDYL-2-C-METHYL-D-ERYTHRITOL KINASE, CHLOROPLASTIC"/>
    <property type="match status" value="1"/>
</dbReference>
<organism evidence="12 13">
    <name type="scientific">Mucilaginibacter xinganensis</name>
    <dbReference type="NCBI Taxonomy" id="1234841"/>
    <lineage>
        <taxon>Bacteria</taxon>
        <taxon>Pseudomonadati</taxon>
        <taxon>Bacteroidota</taxon>
        <taxon>Sphingobacteriia</taxon>
        <taxon>Sphingobacteriales</taxon>
        <taxon>Sphingobacteriaceae</taxon>
        <taxon>Mucilaginibacter</taxon>
    </lineage>
</organism>
<evidence type="ECO:0000256" key="8">
    <source>
        <dbReference type="ARBA" id="ARBA00032554"/>
    </source>
</evidence>
<keyword evidence="4 9" id="KW-0808">Transferase</keyword>
<feature type="active site" evidence="9">
    <location>
        <position position="132"/>
    </location>
</feature>
<dbReference type="Pfam" id="PF08544">
    <property type="entry name" value="GHMP_kinases_C"/>
    <property type="match status" value="1"/>
</dbReference>
<feature type="binding site" evidence="9">
    <location>
        <begin position="90"/>
        <end position="100"/>
    </location>
    <ligand>
        <name>ATP</name>
        <dbReference type="ChEBI" id="CHEBI:30616"/>
    </ligand>
</feature>
<reference evidence="12 13" key="1">
    <citation type="submission" date="2017-08" db="EMBL/GenBank/DDBJ databases">
        <title>Complete genome sequence of Mucilaginibacter sp. strain BJC16-A31.</title>
        <authorList>
            <consortium name="Henan University of Science and Technology"/>
            <person name="You X."/>
        </authorList>
    </citation>
    <scope>NUCLEOTIDE SEQUENCE [LARGE SCALE GENOMIC DNA]</scope>
    <source>
        <strain evidence="12 13">BJC16-A31</strain>
    </source>
</reference>
<dbReference type="EMBL" id="CP022743">
    <property type="protein sequence ID" value="ASU33766.1"/>
    <property type="molecule type" value="Genomic_DNA"/>
</dbReference>
<evidence type="ECO:0000256" key="3">
    <source>
        <dbReference type="ARBA" id="ARBA00017473"/>
    </source>
</evidence>
<protein>
    <recommendedName>
        <fullName evidence="3 9">4-diphosphocytidyl-2-C-methyl-D-erythritol kinase</fullName>
        <shortName evidence="9">CMK</shortName>
        <ecNumber evidence="2 9">2.7.1.148</ecNumber>
    </recommendedName>
    <alternativeName>
        <fullName evidence="8 9">4-(cytidine-5'-diphospho)-2-C-methyl-D-erythritol kinase</fullName>
    </alternativeName>
</protein>
<dbReference type="Gene3D" id="3.30.230.10">
    <property type="match status" value="1"/>
</dbReference>
<dbReference type="Pfam" id="PF00288">
    <property type="entry name" value="GHMP_kinases_N"/>
    <property type="match status" value="1"/>
</dbReference>
<dbReference type="AlphaFoldDB" id="A0A223NVA3"/>
<dbReference type="Gene3D" id="3.30.70.890">
    <property type="entry name" value="GHMP kinase, C-terminal domain"/>
    <property type="match status" value="1"/>
</dbReference>
<dbReference type="PANTHER" id="PTHR43527:SF2">
    <property type="entry name" value="4-DIPHOSPHOCYTIDYL-2-C-METHYL-D-ERYTHRITOL KINASE, CHLOROPLASTIC"/>
    <property type="match status" value="1"/>
</dbReference>
<gene>
    <name evidence="9" type="primary">ispE</name>
    <name evidence="12" type="ORF">MuYL_1870</name>
</gene>
<dbReference type="EC" id="2.7.1.148" evidence="2 9"/>
<comment type="function">
    <text evidence="9">Catalyzes the phosphorylation of the position 2 hydroxy group of 4-diphosphocytidyl-2C-methyl-D-erythritol.</text>
</comment>